<name>A0AB40B4P8_DIOCR</name>
<feature type="compositionally biased region" description="Basic and acidic residues" evidence="1">
    <location>
        <begin position="292"/>
        <end position="301"/>
    </location>
</feature>
<dbReference type="Proteomes" id="UP001515500">
    <property type="component" value="Chromosome 4"/>
</dbReference>
<evidence type="ECO:0000313" key="3">
    <source>
        <dbReference type="RefSeq" id="XP_039121679.1"/>
    </source>
</evidence>
<evidence type="ECO:0000313" key="2">
    <source>
        <dbReference type="Proteomes" id="UP001515500"/>
    </source>
</evidence>
<evidence type="ECO:0000256" key="1">
    <source>
        <dbReference type="SAM" id="MobiDB-lite"/>
    </source>
</evidence>
<gene>
    <name evidence="3" type="primary">LOC120258373</name>
</gene>
<feature type="region of interest" description="Disordered" evidence="1">
    <location>
        <begin position="316"/>
        <end position="343"/>
    </location>
</feature>
<dbReference type="GeneID" id="120258373"/>
<organism evidence="2 3">
    <name type="scientific">Dioscorea cayennensis subsp. rotundata</name>
    <name type="common">White Guinea yam</name>
    <name type="synonym">Dioscorea rotundata</name>
    <dbReference type="NCBI Taxonomy" id="55577"/>
    <lineage>
        <taxon>Eukaryota</taxon>
        <taxon>Viridiplantae</taxon>
        <taxon>Streptophyta</taxon>
        <taxon>Embryophyta</taxon>
        <taxon>Tracheophyta</taxon>
        <taxon>Spermatophyta</taxon>
        <taxon>Magnoliopsida</taxon>
        <taxon>Liliopsida</taxon>
        <taxon>Dioscoreales</taxon>
        <taxon>Dioscoreaceae</taxon>
        <taxon>Dioscorea</taxon>
    </lineage>
</organism>
<reference evidence="3" key="1">
    <citation type="submission" date="2025-08" db="UniProtKB">
        <authorList>
            <consortium name="RefSeq"/>
        </authorList>
    </citation>
    <scope>IDENTIFICATION</scope>
</reference>
<proteinExistence type="predicted"/>
<accession>A0AB40B4P8</accession>
<dbReference type="RefSeq" id="XP_039121679.1">
    <property type="nucleotide sequence ID" value="XM_039265745.1"/>
</dbReference>
<protein>
    <submittedName>
        <fullName evidence="3">Uncharacterized protein LOC120258373</fullName>
    </submittedName>
</protein>
<keyword evidence="2" id="KW-1185">Reference proteome</keyword>
<dbReference type="AlphaFoldDB" id="A0AB40B4P8"/>
<sequence length="343" mass="36649">MHSMSSEVDDVIMSMPFPRSEVLSPTRQKDKAAVSLVDPGLGFVDPLEKDIGLRVEEGPVDCFKGSGSGSDPVLECDWGANLGRSICSEVDGDHFVLPKGSLLGDSGPGFGPPMKGEGPHVEGVDGSKDDLLIEGVLPDSKHSGGPNIEGVEAQISLGDSGLLLEGVDVLDSNAKPNTAPPMGFEWHFLANIWVLDPIIAPKNANLGVGVGDSYASETEDRDDEFASDDSIYEFERSIKELLPGMKEGSSSPTNHAPKGVRKSDRPKKPSSRWTEEAGYVAEPPRSTKKKVTRDDASEAPIDLRVKMEDHIATIKRSLDFAGPRSVGEEATPMNEVDQASGEE</sequence>
<feature type="region of interest" description="Disordered" evidence="1">
    <location>
        <begin position="242"/>
        <end position="301"/>
    </location>
</feature>